<dbReference type="Proteomes" id="UP001189619">
    <property type="component" value="Chromosome"/>
</dbReference>
<evidence type="ECO:0000313" key="4">
    <source>
        <dbReference type="Proteomes" id="UP001189619"/>
    </source>
</evidence>
<gene>
    <name evidence="3" type="ORF">BSPP4475_14060</name>
</gene>
<dbReference type="AlphaFoldDB" id="A0AA48RI59"/>
<accession>A0AA48RI59</accession>
<organism evidence="3 4">
    <name type="scientific">Brevibacillus aydinogluensis</name>
    <dbReference type="NCBI Taxonomy" id="927786"/>
    <lineage>
        <taxon>Bacteria</taxon>
        <taxon>Bacillati</taxon>
        <taxon>Bacillota</taxon>
        <taxon>Bacilli</taxon>
        <taxon>Bacillales</taxon>
        <taxon>Paenibacillaceae</taxon>
        <taxon>Brevibacillus</taxon>
    </lineage>
</organism>
<dbReference type="Pfam" id="PF13349">
    <property type="entry name" value="DUF4097"/>
    <property type="match status" value="1"/>
</dbReference>
<dbReference type="KEGG" id="bayd:BSPP4475_14060"/>
<reference evidence="3" key="1">
    <citation type="submission" date="2023-07" db="EMBL/GenBank/DDBJ databases">
        <authorList>
            <person name="Ivanov I."/>
            <person name="Teneva D."/>
            <person name="Stoikov I."/>
        </authorList>
    </citation>
    <scope>NUCLEOTIDE SEQUENCE</scope>
    <source>
        <strain evidence="3">4475</strain>
    </source>
</reference>
<dbReference type="EMBL" id="OY569118">
    <property type="protein sequence ID" value="CAJ1003439.1"/>
    <property type="molecule type" value="Genomic_DNA"/>
</dbReference>
<sequence length="280" mass="30217">MKRISNRLFGFFFLAFLVGVGGLVWQFHQGGHFHFDVQSIDEQRTITQQVNNIELKTETADVVFSAAQESSISVRLVGELSAALKPTLQTEVTPDGILRITVGEPKQGGFFFSPNTRLELQVTIPAAAYQDVQLATVTGDIRTGSLQAKRLTIQTGTGNVKLNGFEGDQLAVSTGTGDMDLVGIRGDVNIDSDTGNVQDLVLAELTGNVDITTDTGDVQIKVEKKPAAVRLDLKSDTGEVDAEWPGLSYSERTDHRLDGSNGSDGPRILVRSATGDIRIQ</sequence>
<evidence type="ECO:0000256" key="1">
    <source>
        <dbReference type="SAM" id="MobiDB-lite"/>
    </source>
</evidence>
<protein>
    <submittedName>
        <fullName evidence="3">DUF4097 domain-containing protein</fullName>
    </submittedName>
</protein>
<proteinExistence type="predicted"/>
<name>A0AA48RI59_9BACL</name>
<dbReference type="PANTHER" id="PTHR34094">
    <property type="match status" value="1"/>
</dbReference>
<feature type="region of interest" description="Disordered" evidence="1">
    <location>
        <begin position="240"/>
        <end position="280"/>
    </location>
</feature>
<evidence type="ECO:0000259" key="2">
    <source>
        <dbReference type="Pfam" id="PF13349"/>
    </source>
</evidence>
<dbReference type="Gene3D" id="2.160.20.120">
    <property type="match status" value="1"/>
</dbReference>
<feature type="domain" description="DUF4097" evidence="2">
    <location>
        <begin position="50"/>
        <end position="279"/>
    </location>
</feature>
<dbReference type="RefSeq" id="WP_171565500.1">
    <property type="nucleotide sequence ID" value="NZ_JAUSVZ010000001.1"/>
</dbReference>
<dbReference type="InterPro" id="IPR025164">
    <property type="entry name" value="Toastrack_DUF4097"/>
</dbReference>
<evidence type="ECO:0000313" key="3">
    <source>
        <dbReference type="EMBL" id="CAJ1003439.1"/>
    </source>
</evidence>
<keyword evidence="4" id="KW-1185">Reference proteome</keyword>
<dbReference type="PANTHER" id="PTHR34094:SF1">
    <property type="entry name" value="PROTEIN FAM185A"/>
    <property type="match status" value="1"/>
</dbReference>